<dbReference type="KEGG" id="adl:AURDEDRAFT_174247"/>
<protein>
    <submittedName>
        <fullName evidence="1">Uncharacterized protein</fullName>
    </submittedName>
</protein>
<dbReference type="InParanoid" id="J0WTJ9"/>
<reference evidence="2" key="1">
    <citation type="journal article" date="2012" name="Science">
        <title>The Paleozoic origin of enzymatic lignin decomposition reconstructed from 31 fungal genomes.</title>
        <authorList>
            <person name="Floudas D."/>
            <person name="Binder M."/>
            <person name="Riley R."/>
            <person name="Barry K."/>
            <person name="Blanchette R.A."/>
            <person name="Henrissat B."/>
            <person name="Martinez A.T."/>
            <person name="Otillar R."/>
            <person name="Spatafora J.W."/>
            <person name="Yadav J.S."/>
            <person name="Aerts A."/>
            <person name="Benoit I."/>
            <person name="Boyd A."/>
            <person name="Carlson A."/>
            <person name="Copeland A."/>
            <person name="Coutinho P.M."/>
            <person name="de Vries R.P."/>
            <person name="Ferreira P."/>
            <person name="Findley K."/>
            <person name="Foster B."/>
            <person name="Gaskell J."/>
            <person name="Glotzer D."/>
            <person name="Gorecki P."/>
            <person name="Heitman J."/>
            <person name="Hesse C."/>
            <person name="Hori C."/>
            <person name="Igarashi K."/>
            <person name="Jurgens J.A."/>
            <person name="Kallen N."/>
            <person name="Kersten P."/>
            <person name="Kohler A."/>
            <person name="Kuees U."/>
            <person name="Kumar T.K.A."/>
            <person name="Kuo A."/>
            <person name="LaButti K."/>
            <person name="Larrondo L.F."/>
            <person name="Lindquist E."/>
            <person name="Ling A."/>
            <person name="Lombard V."/>
            <person name="Lucas S."/>
            <person name="Lundell T."/>
            <person name="Martin R."/>
            <person name="McLaughlin D.J."/>
            <person name="Morgenstern I."/>
            <person name="Morin E."/>
            <person name="Murat C."/>
            <person name="Nagy L.G."/>
            <person name="Nolan M."/>
            <person name="Ohm R.A."/>
            <person name="Patyshakuliyeva A."/>
            <person name="Rokas A."/>
            <person name="Ruiz-Duenas F.J."/>
            <person name="Sabat G."/>
            <person name="Salamov A."/>
            <person name="Samejima M."/>
            <person name="Schmutz J."/>
            <person name="Slot J.C."/>
            <person name="St John F."/>
            <person name="Stenlid J."/>
            <person name="Sun H."/>
            <person name="Sun S."/>
            <person name="Syed K."/>
            <person name="Tsang A."/>
            <person name="Wiebenga A."/>
            <person name="Young D."/>
            <person name="Pisabarro A."/>
            <person name="Eastwood D.C."/>
            <person name="Martin F."/>
            <person name="Cullen D."/>
            <person name="Grigoriev I.V."/>
            <person name="Hibbett D.S."/>
        </authorList>
    </citation>
    <scope>NUCLEOTIDE SEQUENCE [LARGE SCALE GENOMIC DNA]</scope>
    <source>
        <strain evidence="2">TFB10046</strain>
    </source>
</reference>
<accession>J0WTJ9</accession>
<dbReference type="EMBL" id="JH687855">
    <property type="protein sequence ID" value="EJD36728.1"/>
    <property type="molecule type" value="Genomic_DNA"/>
</dbReference>
<dbReference type="OrthoDB" id="2393824at2759"/>
<proteinExistence type="predicted"/>
<keyword evidence="2" id="KW-1185">Reference proteome</keyword>
<sequence length="637" mass="71675">MLFETLARHWGLYFTCTAHPAVDPYGSSDIEEALNNMPRTDLDGASFEITILGAAQLTPSWRSAVETNCRVVRHRLNPVILARLLVLQHFCALLDSVDISDDSARMKWLLLQLRPSAYLGTDIFTLLVIVTARLDDLEAEARIANLYSTLRSRIAFVALDESNVAILKYPHSFASHDYSCTRPLLRQLVHVLSNTFPASRLLIAGTLLDIEAVSEPIEHSSSHIRSVRVFHELGHFDSLERTSSYARHFFGHSFSDADCTVVHAWFRGRHRFLAVLVMYGLIYGTSRLTSIMDTLVYRFTGYERRAATQLLDLVNVGQAFTDETLDSPELAPFLRRAVLNYALFQQPTVINTAASALVGIGAAHYAENVETAQLFEPLIMICLARWLSRSQSCGVQGIIRQRNLDRAYPLRDAAFVAGLASCLRDVLSESAASSLRALLDFEGRPPAWAEQSARLVLPRILPRRPRFENYTHRSDVYVELASTPDDVFRWLETASRPFLVPDPAFGAALVFVIELADKRRLLVCLDPRFLRVPSSGPVLRDPRVVPLRASEFYRRDRPSRERLFEALAKFSPASNRRTSDAHISKHNILNVLCFSRLSRAGTTYDPPAASFKLDFLLSQPRPVELEMSYVLNAINDS</sequence>
<name>J0WTJ9_AURST</name>
<organism evidence="1 2">
    <name type="scientific">Auricularia subglabra (strain TFB-10046 / SS5)</name>
    <name type="common">White-rot fungus</name>
    <name type="synonym">Auricularia delicata (strain TFB10046)</name>
    <dbReference type="NCBI Taxonomy" id="717982"/>
    <lineage>
        <taxon>Eukaryota</taxon>
        <taxon>Fungi</taxon>
        <taxon>Dikarya</taxon>
        <taxon>Basidiomycota</taxon>
        <taxon>Agaricomycotina</taxon>
        <taxon>Agaricomycetes</taxon>
        <taxon>Auriculariales</taxon>
        <taxon>Auriculariaceae</taxon>
        <taxon>Auricularia</taxon>
    </lineage>
</organism>
<dbReference type="Proteomes" id="UP000006514">
    <property type="component" value="Unassembled WGS sequence"/>
</dbReference>
<evidence type="ECO:0000313" key="2">
    <source>
        <dbReference type="Proteomes" id="UP000006514"/>
    </source>
</evidence>
<evidence type="ECO:0000313" key="1">
    <source>
        <dbReference type="EMBL" id="EJD36728.1"/>
    </source>
</evidence>
<dbReference type="AlphaFoldDB" id="J0WTJ9"/>
<gene>
    <name evidence="1" type="ORF">AURDEDRAFT_174247</name>
</gene>
<dbReference type="eggNOG" id="ENOG502SYB6">
    <property type="taxonomic scope" value="Eukaryota"/>
</dbReference>